<feature type="transmembrane region" description="Helical" evidence="6">
    <location>
        <begin position="254"/>
        <end position="270"/>
    </location>
</feature>
<feature type="transmembrane region" description="Helical" evidence="6">
    <location>
        <begin position="27"/>
        <end position="45"/>
    </location>
</feature>
<evidence type="ECO:0000256" key="6">
    <source>
        <dbReference type="SAM" id="Phobius"/>
    </source>
</evidence>
<proteinExistence type="predicted"/>
<keyword evidence="5 6" id="KW-0472">Membrane</keyword>
<dbReference type="GO" id="GO:0016020">
    <property type="term" value="C:membrane"/>
    <property type="evidence" value="ECO:0007669"/>
    <property type="project" value="UniProtKB-SubCell"/>
</dbReference>
<dbReference type="Proteomes" id="UP000746751">
    <property type="component" value="Unassembled WGS sequence"/>
</dbReference>
<evidence type="ECO:0000313" key="9">
    <source>
        <dbReference type="Proteomes" id="UP000746751"/>
    </source>
</evidence>
<feature type="transmembrane region" description="Helical" evidence="6">
    <location>
        <begin position="314"/>
        <end position="340"/>
    </location>
</feature>
<feature type="transmembrane region" description="Helical" evidence="6">
    <location>
        <begin position="190"/>
        <end position="212"/>
    </location>
</feature>
<evidence type="ECO:0000259" key="7">
    <source>
        <dbReference type="Pfam" id="PF03600"/>
    </source>
</evidence>
<feature type="transmembrane region" description="Helical" evidence="6">
    <location>
        <begin position="124"/>
        <end position="146"/>
    </location>
</feature>
<dbReference type="EMBL" id="DYVF01000049">
    <property type="protein sequence ID" value="HJG31362.1"/>
    <property type="molecule type" value="Genomic_DNA"/>
</dbReference>
<keyword evidence="4 6" id="KW-1133">Transmembrane helix</keyword>
<feature type="transmembrane region" description="Helical" evidence="6">
    <location>
        <begin position="78"/>
        <end position="104"/>
    </location>
</feature>
<accession>A0A921LRS8</accession>
<protein>
    <submittedName>
        <fullName evidence="8">Citrate:proton symporter</fullName>
    </submittedName>
</protein>
<evidence type="ECO:0000313" key="8">
    <source>
        <dbReference type="EMBL" id="HJG31362.1"/>
    </source>
</evidence>
<feature type="transmembrane region" description="Helical" evidence="6">
    <location>
        <begin position="434"/>
        <end position="453"/>
    </location>
</feature>
<sequence>MLTFLAFAMIVSFIVLLSMKKLSVFNALTLVPLVFGVIAVFATGATMSDLFSWIKDGIFYTVDYEGQSTSMGVISPGLTILFSILYFDLMLGVGLFDPVAAFFIKMAKGDPLKVLMSTVMVASVVSFNGDTTTTIIICTSAFINLYRQMGLKLIYLAIVIVAPIGIWNQLPWGGPTIASATAQGIEVNELFATLLPGLLAAQVSVIAITYLLGKKERKRLGWSAADAKAVSPEQLDQMIAAVRDKDVELKRPKLFAFNLVLTLVAVVLLIQGEIHGSIIFMLASAIALVVNYPKVEESSQRLEDLAADVLPTAVITLGAGVFSGVLTGSGMATALANFIAGIIPTQLSSHMAPIYAVIATPAVCFLPQDAFYFGIASVMKDVMAQFGISATQAAVASMVGQSFRLVSPVIPALYMLCGECKLNFTDFMKEYGKYYGIALLVLYLVVYGVIGALPF</sequence>
<feature type="transmembrane region" description="Helical" evidence="6">
    <location>
        <begin position="352"/>
        <end position="375"/>
    </location>
</feature>
<evidence type="ECO:0000256" key="5">
    <source>
        <dbReference type="ARBA" id="ARBA00023136"/>
    </source>
</evidence>
<dbReference type="GO" id="GO:0015137">
    <property type="term" value="F:citrate transmembrane transporter activity"/>
    <property type="evidence" value="ECO:0007669"/>
    <property type="project" value="InterPro"/>
</dbReference>
<evidence type="ECO:0000256" key="1">
    <source>
        <dbReference type="ARBA" id="ARBA00004141"/>
    </source>
</evidence>
<dbReference type="AlphaFoldDB" id="A0A921LRS8"/>
<keyword evidence="3 6" id="KW-0812">Transmembrane</keyword>
<feature type="transmembrane region" description="Helical" evidence="6">
    <location>
        <begin position="153"/>
        <end position="170"/>
    </location>
</feature>
<dbReference type="InterPro" id="IPR014738">
    <property type="entry name" value="Citrate_transporter"/>
</dbReference>
<comment type="subcellular location">
    <subcellularLocation>
        <location evidence="1">Membrane</location>
        <topology evidence="1">Multi-pass membrane protein</topology>
    </subcellularLocation>
</comment>
<gene>
    <name evidence="8" type="ORF">K8U80_08210</name>
</gene>
<dbReference type="Pfam" id="PF03600">
    <property type="entry name" value="CitMHS"/>
    <property type="match status" value="1"/>
</dbReference>
<feature type="transmembrane region" description="Helical" evidence="6">
    <location>
        <begin position="276"/>
        <end position="293"/>
    </location>
</feature>
<feature type="domain" description="Citrate transporter-like" evidence="7">
    <location>
        <begin position="16"/>
        <end position="400"/>
    </location>
</feature>
<evidence type="ECO:0000256" key="2">
    <source>
        <dbReference type="ARBA" id="ARBA00022448"/>
    </source>
</evidence>
<keyword evidence="2" id="KW-0813">Transport</keyword>
<reference evidence="8" key="1">
    <citation type="journal article" date="2021" name="PeerJ">
        <title>Extensive microbial diversity within the chicken gut microbiome revealed by metagenomics and culture.</title>
        <authorList>
            <person name="Gilroy R."/>
            <person name="Ravi A."/>
            <person name="Getino M."/>
            <person name="Pursley I."/>
            <person name="Horton D.L."/>
            <person name="Alikhan N.F."/>
            <person name="Baker D."/>
            <person name="Gharbi K."/>
            <person name="Hall N."/>
            <person name="Watson M."/>
            <person name="Adriaenssens E.M."/>
            <person name="Foster-Nyarko E."/>
            <person name="Jarju S."/>
            <person name="Secka A."/>
            <person name="Antonio M."/>
            <person name="Oren A."/>
            <person name="Chaudhuri R.R."/>
            <person name="La Ragione R."/>
            <person name="Hildebrand F."/>
            <person name="Pallen M.J."/>
        </authorList>
    </citation>
    <scope>NUCLEOTIDE SEQUENCE</scope>
    <source>
        <strain evidence="8">ChiGjej2B2-7701</strain>
    </source>
</reference>
<reference evidence="8" key="2">
    <citation type="submission" date="2021-09" db="EMBL/GenBank/DDBJ databases">
        <authorList>
            <person name="Gilroy R."/>
        </authorList>
    </citation>
    <scope>NUCLEOTIDE SEQUENCE</scope>
    <source>
        <strain evidence="8">ChiGjej2B2-7701</strain>
    </source>
</reference>
<evidence type="ECO:0000256" key="3">
    <source>
        <dbReference type="ARBA" id="ARBA00022692"/>
    </source>
</evidence>
<name>A0A921LRS8_9ACTN</name>
<dbReference type="InterPro" id="IPR004680">
    <property type="entry name" value="Cit_transptr-like_dom"/>
</dbReference>
<evidence type="ECO:0000256" key="4">
    <source>
        <dbReference type="ARBA" id="ARBA00022989"/>
    </source>
</evidence>
<dbReference type="NCBIfam" id="TIGR00784">
    <property type="entry name" value="citMHS"/>
    <property type="match status" value="1"/>
</dbReference>
<comment type="caution">
    <text evidence="8">The sequence shown here is derived from an EMBL/GenBank/DDBJ whole genome shotgun (WGS) entry which is preliminary data.</text>
</comment>
<organism evidence="8 9">
    <name type="scientific">Collinsella ihumii</name>
    <dbReference type="NCBI Taxonomy" id="1720204"/>
    <lineage>
        <taxon>Bacteria</taxon>
        <taxon>Bacillati</taxon>
        <taxon>Actinomycetota</taxon>
        <taxon>Coriobacteriia</taxon>
        <taxon>Coriobacteriales</taxon>
        <taxon>Coriobacteriaceae</taxon>
        <taxon>Collinsella</taxon>
    </lineage>
</organism>